<accession>A0A182FCC1</accession>
<dbReference type="EnsemblMetazoa" id="AALB004155-RA">
    <property type="protein sequence ID" value="AALB004155-PA"/>
    <property type="gene ID" value="AALB004155"/>
</dbReference>
<dbReference type="Gene3D" id="2.10.70.10">
    <property type="entry name" value="Complement Module, domain 1"/>
    <property type="match status" value="1"/>
</dbReference>
<sequence length="284" mass="31576">MAPRGYDVVNESLKLADVICAPLFPPRHGYLECSRPIDKIADGPSRGSLKITDRPGSQCILKCSTGYRLEGKFSKICGSTGEWIGDENGTCIRYPQPKLICPTSVNVELHPSDTENTTVRLRHPETDVSWERDVVVEPAWAKKDAFQLPLGSQNVSYSARHPVSKLHTDCTFTINVLPGSPPRVDFCPDTQVYTIEGRHQSVKATWEEPVFSDNVGVVTITKSNSPGTDFGAGSHLITYEAHDDAEWKSRCVFKIVVNVNPQQQQSGGQSNHLQLPILYNRFYF</sequence>
<reference evidence="2" key="2">
    <citation type="submission" date="2022-08" db="UniProtKB">
        <authorList>
            <consortium name="EnsemblMetazoa"/>
        </authorList>
    </citation>
    <scope>IDENTIFICATION</scope>
    <source>
        <strain evidence="2">STECLA/ALBI9_A</strain>
    </source>
</reference>
<dbReference type="STRING" id="7167.A0A182FCC1"/>
<dbReference type="VEuPathDB" id="VectorBase:AALB20_035390"/>
<evidence type="ECO:0000313" key="3">
    <source>
        <dbReference type="Proteomes" id="UP000069272"/>
    </source>
</evidence>
<dbReference type="PANTHER" id="PTHR46343:SF2">
    <property type="entry name" value="SUSHI_VON WILLEBRAND FACTOR TYPE A_EGF_PENTRAXIN DOMAIN-CONTAINING 1"/>
    <property type="match status" value="1"/>
</dbReference>
<dbReference type="SUPFAM" id="SSF57535">
    <property type="entry name" value="Complement control module/SCR domain"/>
    <property type="match status" value="1"/>
</dbReference>
<dbReference type="Proteomes" id="UP000069272">
    <property type="component" value="Chromosome 3L"/>
</dbReference>
<dbReference type="Pfam" id="PF00084">
    <property type="entry name" value="Sushi"/>
    <property type="match status" value="1"/>
</dbReference>
<dbReference type="Pfam" id="PF02494">
    <property type="entry name" value="HYR"/>
    <property type="match status" value="1"/>
</dbReference>
<proteinExistence type="predicted"/>
<dbReference type="InterPro" id="IPR043555">
    <property type="entry name" value="SRPX-like"/>
</dbReference>
<evidence type="ECO:0008006" key="4">
    <source>
        <dbReference type="Google" id="ProtNLM"/>
    </source>
</evidence>
<dbReference type="VEuPathDB" id="VectorBase:AALB004155"/>
<comment type="caution">
    <text evidence="1">Lacks conserved residue(s) required for the propagation of feature annotation.</text>
</comment>
<dbReference type="PROSITE" id="PS50825">
    <property type="entry name" value="HYR"/>
    <property type="match status" value="1"/>
</dbReference>
<dbReference type="InterPro" id="IPR035976">
    <property type="entry name" value="Sushi/SCR/CCP_sf"/>
</dbReference>
<dbReference type="CDD" id="cd00033">
    <property type="entry name" value="CCP"/>
    <property type="match status" value="1"/>
</dbReference>
<protein>
    <recommendedName>
        <fullName evidence="4">Sushi domain-containing protein</fullName>
    </recommendedName>
</protein>
<evidence type="ECO:0000256" key="1">
    <source>
        <dbReference type="PROSITE-ProRule" id="PRU00302"/>
    </source>
</evidence>
<dbReference type="InterPro" id="IPR000436">
    <property type="entry name" value="Sushi_SCR_CCP_dom"/>
</dbReference>
<keyword evidence="1" id="KW-0768">Sushi</keyword>
<name>A0A182FCC1_ANOAL</name>
<organism evidence="2 3">
    <name type="scientific">Anopheles albimanus</name>
    <name type="common">New world malaria mosquito</name>
    <dbReference type="NCBI Taxonomy" id="7167"/>
    <lineage>
        <taxon>Eukaryota</taxon>
        <taxon>Metazoa</taxon>
        <taxon>Ecdysozoa</taxon>
        <taxon>Arthropoda</taxon>
        <taxon>Hexapoda</taxon>
        <taxon>Insecta</taxon>
        <taxon>Pterygota</taxon>
        <taxon>Neoptera</taxon>
        <taxon>Endopterygota</taxon>
        <taxon>Diptera</taxon>
        <taxon>Nematocera</taxon>
        <taxon>Culicoidea</taxon>
        <taxon>Culicidae</taxon>
        <taxon>Anophelinae</taxon>
        <taxon>Anopheles</taxon>
    </lineage>
</organism>
<dbReference type="AlphaFoldDB" id="A0A182FCC1"/>
<evidence type="ECO:0000313" key="2">
    <source>
        <dbReference type="EnsemblMetazoa" id="AALB004155-PA"/>
    </source>
</evidence>
<dbReference type="PANTHER" id="PTHR46343">
    <property type="entry name" value="HYR DOMAIN-CONTAINING PROTEIN"/>
    <property type="match status" value="1"/>
</dbReference>
<dbReference type="InterPro" id="IPR003410">
    <property type="entry name" value="HYR_dom"/>
</dbReference>
<reference evidence="2 3" key="1">
    <citation type="journal article" date="2017" name="G3 (Bethesda)">
        <title>The Physical Genome Mapping of Anopheles albimanus Corrected Scaffold Misassemblies and Identified Interarm Rearrangements in Genus Anopheles.</title>
        <authorList>
            <person name="Artemov G.N."/>
            <person name="Peery A.N."/>
            <person name="Jiang X."/>
            <person name="Tu Z."/>
            <person name="Stegniy V.N."/>
            <person name="Sharakhova M.V."/>
            <person name="Sharakhov I.V."/>
        </authorList>
    </citation>
    <scope>NUCLEOTIDE SEQUENCE [LARGE SCALE GENOMIC DNA]</scope>
    <source>
        <strain evidence="2 3">ALBI9_A</strain>
    </source>
</reference>
<dbReference type="PROSITE" id="PS50923">
    <property type="entry name" value="SUSHI"/>
    <property type="match status" value="1"/>
</dbReference>
<keyword evidence="3" id="KW-1185">Reference proteome</keyword>